<dbReference type="SUPFAM" id="SSF51735">
    <property type="entry name" value="NAD(P)-binding Rossmann-fold domains"/>
    <property type="match status" value="1"/>
</dbReference>
<dbReference type="SUPFAM" id="SSF55347">
    <property type="entry name" value="Glyceraldehyde-3-phosphate dehydrogenase-like, C-terminal domain"/>
    <property type="match status" value="1"/>
</dbReference>
<feature type="domain" description="GFO/IDH/MocA-like oxidoreductase" evidence="3">
    <location>
        <begin position="133"/>
        <end position="268"/>
    </location>
</feature>
<dbReference type="EMBL" id="JAOYEY010000051">
    <property type="protein sequence ID" value="MCV9888551.1"/>
    <property type="molecule type" value="Genomic_DNA"/>
</dbReference>
<protein>
    <submittedName>
        <fullName evidence="4">Gfo/Idh/MocA family oxidoreductase</fullName>
    </submittedName>
</protein>
<reference evidence="4 5" key="1">
    <citation type="submission" date="2022-10" db="EMBL/GenBank/DDBJ databases">
        <title>Draft genome assembly of moderately radiation resistant bacterium Metabacillus halosaccharovorans.</title>
        <authorList>
            <person name="Pal S."/>
            <person name="Gopinathan A."/>
        </authorList>
    </citation>
    <scope>NUCLEOTIDE SEQUENCE [LARGE SCALE GENOMIC DNA]</scope>
    <source>
        <strain evidence="4 5">VITHBRA001</strain>
    </source>
</reference>
<keyword evidence="1" id="KW-0560">Oxidoreductase</keyword>
<proteinExistence type="predicted"/>
<dbReference type="InterPro" id="IPR036291">
    <property type="entry name" value="NAD(P)-bd_dom_sf"/>
</dbReference>
<dbReference type="Gene3D" id="3.40.50.720">
    <property type="entry name" value="NAD(P)-binding Rossmann-like Domain"/>
    <property type="match status" value="1"/>
</dbReference>
<dbReference type="RefSeq" id="WP_264144627.1">
    <property type="nucleotide sequence ID" value="NZ_JAOYEY010000051.1"/>
</dbReference>
<evidence type="ECO:0000313" key="5">
    <source>
        <dbReference type="Proteomes" id="UP001526147"/>
    </source>
</evidence>
<evidence type="ECO:0000259" key="3">
    <source>
        <dbReference type="Pfam" id="PF22725"/>
    </source>
</evidence>
<dbReference type="PANTHER" id="PTHR43818:SF11">
    <property type="entry name" value="BCDNA.GH03377"/>
    <property type="match status" value="1"/>
</dbReference>
<dbReference type="InterPro" id="IPR050463">
    <property type="entry name" value="Gfo/Idh/MocA_oxidrdct_glycsds"/>
</dbReference>
<dbReference type="Proteomes" id="UP001526147">
    <property type="component" value="Unassembled WGS sequence"/>
</dbReference>
<dbReference type="InterPro" id="IPR000683">
    <property type="entry name" value="Gfo/Idh/MocA-like_OxRdtase_N"/>
</dbReference>
<gene>
    <name evidence="4" type="ORF">OIH86_23145</name>
</gene>
<comment type="caution">
    <text evidence="4">The sequence shown here is derived from an EMBL/GenBank/DDBJ whole genome shotgun (WGS) entry which is preliminary data.</text>
</comment>
<feature type="domain" description="Gfo/Idh/MocA-like oxidoreductase N-terminal" evidence="2">
    <location>
        <begin position="4"/>
        <end position="121"/>
    </location>
</feature>
<dbReference type="PANTHER" id="PTHR43818">
    <property type="entry name" value="BCDNA.GH03377"/>
    <property type="match status" value="1"/>
</dbReference>
<evidence type="ECO:0000259" key="2">
    <source>
        <dbReference type="Pfam" id="PF01408"/>
    </source>
</evidence>
<accession>A0ABT3DNB0</accession>
<dbReference type="Pfam" id="PF01408">
    <property type="entry name" value="GFO_IDH_MocA"/>
    <property type="match status" value="1"/>
</dbReference>
<dbReference type="Gene3D" id="3.30.360.10">
    <property type="entry name" value="Dihydrodipicolinate Reductase, domain 2"/>
    <property type="match status" value="1"/>
</dbReference>
<evidence type="ECO:0000256" key="1">
    <source>
        <dbReference type="ARBA" id="ARBA00023002"/>
    </source>
</evidence>
<organism evidence="4 5">
    <name type="scientific">Metabacillus halosaccharovorans</name>
    <dbReference type="NCBI Taxonomy" id="930124"/>
    <lineage>
        <taxon>Bacteria</taxon>
        <taxon>Bacillati</taxon>
        <taxon>Bacillota</taxon>
        <taxon>Bacilli</taxon>
        <taxon>Bacillales</taxon>
        <taxon>Bacillaceae</taxon>
        <taxon>Metabacillus</taxon>
    </lineage>
</organism>
<sequence length="370" mass="40196">MRKIKIGLIGCGQISTIYLKNCTTTFRHILEVVACADLVEELARKKAEEFRITKACSVDELLTDSNVEIVLNLTAPVAHAEINLRALQNGKHVYTEKPFALTREDANEVLALANEKGLRVGCAPDTFLGGGLQTCRKIIDDGWIGTPYAATGLILMGSASDGMHPNFQNFLKLGGDPLFDMCPYYITALVSLLGPIKRVTGSVQQLHQEVTVTNPESPRNGETVPVTAPMNVSATLDLANGVIASLHAAKESFGYTPRFEIYGTDGILYANDPNFFNGSITLLQKNGQVKEIPYSHGFTEDSRGIGLADMAYALMSERPHRASGELAAHVLDVMLGVFESSSKEQHVKLATNIERPTALPLGLEYNALDF</sequence>
<keyword evidence="5" id="KW-1185">Reference proteome</keyword>
<dbReference type="Pfam" id="PF22725">
    <property type="entry name" value="GFO_IDH_MocA_C3"/>
    <property type="match status" value="1"/>
</dbReference>
<dbReference type="InterPro" id="IPR055170">
    <property type="entry name" value="GFO_IDH_MocA-like_dom"/>
</dbReference>
<evidence type="ECO:0000313" key="4">
    <source>
        <dbReference type="EMBL" id="MCV9888551.1"/>
    </source>
</evidence>
<name>A0ABT3DNB0_9BACI</name>